<gene>
    <name evidence="1" type="ORF">GCM10009550_20010</name>
</gene>
<sequence>MEIEEKRIEREKREKIYSTFIREAVKCHDTLSGLASASQEKRTPLHYGYPEECDGYQQSHNDMAIYASPEAWSYAYAIAGEMSKAHTSAMTGEIVSSWDMNIEVQIFRNIMCEDLSLTLQQEECDRSNVSRTGRRS</sequence>
<dbReference type="Proteomes" id="UP001500665">
    <property type="component" value="Unassembled WGS sequence"/>
</dbReference>
<dbReference type="EMBL" id="BAAAHH010000005">
    <property type="protein sequence ID" value="GAA0945885.1"/>
    <property type="molecule type" value="Genomic_DNA"/>
</dbReference>
<name>A0ABP4B883_9ACTN</name>
<evidence type="ECO:0000313" key="1">
    <source>
        <dbReference type="EMBL" id="GAA0945885.1"/>
    </source>
</evidence>
<protein>
    <submittedName>
        <fullName evidence="1">Uncharacterized protein</fullName>
    </submittedName>
</protein>
<reference evidence="2" key="1">
    <citation type="journal article" date="2019" name="Int. J. Syst. Evol. Microbiol.">
        <title>The Global Catalogue of Microorganisms (GCM) 10K type strain sequencing project: providing services to taxonomists for standard genome sequencing and annotation.</title>
        <authorList>
            <consortium name="The Broad Institute Genomics Platform"/>
            <consortium name="The Broad Institute Genome Sequencing Center for Infectious Disease"/>
            <person name="Wu L."/>
            <person name="Ma J."/>
        </authorList>
    </citation>
    <scope>NUCLEOTIDE SEQUENCE [LARGE SCALE GENOMIC DNA]</scope>
    <source>
        <strain evidence="2">JCM 10696</strain>
    </source>
</reference>
<comment type="caution">
    <text evidence="1">The sequence shown here is derived from an EMBL/GenBank/DDBJ whole genome shotgun (WGS) entry which is preliminary data.</text>
</comment>
<evidence type="ECO:0000313" key="2">
    <source>
        <dbReference type="Proteomes" id="UP001500665"/>
    </source>
</evidence>
<proteinExistence type="predicted"/>
<organism evidence="1 2">
    <name type="scientific">Actinocorallia libanotica</name>
    <dbReference type="NCBI Taxonomy" id="46162"/>
    <lineage>
        <taxon>Bacteria</taxon>
        <taxon>Bacillati</taxon>
        <taxon>Actinomycetota</taxon>
        <taxon>Actinomycetes</taxon>
        <taxon>Streptosporangiales</taxon>
        <taxon>Thermomonosporaceae</taxon>
        <taxon>Actinocorallia</taxon>
    </lineage>
</organism>
<accession>A0ABP4B883</accession>
<keyword evidence="2" id="KW-1185">Reference proteome</keyword>